<sequence>MNKKPIEVDFPIEEVNDIAKEEGKGALQDSLLSHCCTYTNGGQEGWVAFLEP</sequence>
<dbReference type="AlphaFoldDB" id="X1RJR9"/>
<proteinExistence type="predicted"/>
<dbReference type="EMBL" id="BARW01008147">
    <property type="protein sequence ID" value="GAI80972.1"/>
    <property type="molecule type" value="Genomic_DNA"/>
</dbReference>
<reference evidence="1" key="1">
    <citation type="journal article" date="2014" name="Front. Microbiol.">
        <title>High frequency of phylogenetically diverse reductive dehalogenase-homologous genes in deep subseafloor sedimentary metagenomes.</title>
        <authorList>
            <person name="Kawai M."/>
            <person name="Futagami T."/>
            <person name="Toyoda A."/>
            <person name="Takaki Y."/>
            <person name="Nishi S."/>
            <person name="Hori S."/>
            <person name="Arai W."/>
            <person name="Tsubouchi T."/>
            <person name="Morono Y."/>
            <person name="Uchiyama I."/>
            <person name="Ito T."/>
            <person name="Fujiyama A."/>
            <person name="Inagaki F."/>
            <person name="Takami H."/>
        </authorList>
    </citation>
    <scope>NUCLEOTIDE SEQUENCE</scope>
    <source>
        <strain evidence="1">Expedition CK06-06</strain>
    </source>
</reference>
<name>X1RJR9_9ZZZZ</name>
<comment type="caution">
    <text evidence="1">The sequence shown here is derived from an EMBL/GenBank/DDBJ whole genome shotgun (WGS) entry which is preliminary data.</text>
</comment>
<protein>
    <submittedName>
        <fullName evidence="1">Uncharacterized protein</fullName>
    </submittedName>
</protein>
<accession>X1RJR9</accession>
<organism evidence="1">
    <name type="scientific">marine sediment metagenome</name>
    <dbReference type="NCBI Taxonomy" id="412755"/>
    <lineage>
        <taxon>unclassified sequences</taxon>
        <taxon>metagenomes</taxon>
        <taxon>ecological metagenomes</taxon>
    </lineage>
</organism>
<evidence type="ECO:0000313" key="1">
    <source>
        <dbReference type="EMBL" id="GAI80972.1"/>
    </source>
</evidence>
<gene>
    <name evidence="1" type="ORF">S12H4_16795</name>
</gene>